<organism evidence="2 3">
    <name type="scientific">Trichlorobacter ammonificans</name>
    <dbReference type="NCBI Taxonomy" id="2916410"/>
    <lineage>
        <taxon>Bacteria</taxon>
        <taxon>Pseudomonadati</taxon>
        <taxon>Thermodesulfobacteriota</taxon>
        <taxon>Desulfuromonadia</taxon>
        <taxon>Geobacterales</taxon>
        <taxon>Geobacteraceae</taxon>
        <taxon>Trichlorobacter</taxon>
    </lineage>
</organism>
<dbReference type="InterPro" id="IPR041049">
    <property type="entry name" value="DUF5615"/>
</dbReference>
<dbReference type="Pfam" id="PF18480">
    <property type="entry name" value="DUF5615"/>
    <property type="match status" value="1"/>
</dbReference>
<name>A0ABM9DBJ8_9BACT</name>
<protein>
    <recommendedName>
        <fullName evidence="1">DUF5615 domain-containing protein</fullName>
    </recommendedName>
</protein>
<evidence type="ECO:0000259" key="1">
    <source>
        <dbReference type="Pfam" id="PF18480"/>
    </source>
</evidence>
<sequence length="122" mass="13719">MRFAQIKLLTDENISSKVVSFFRAHGFDVHDVKESGLQGATDQQLLALAYEHQRFVVTHDSDFGTLVINNAHPCYGIIYLRLHQLSAANVISALSVLCTMNPDFQPGSLVVLDEHRIRVRQL</sequence>
<accession>A0ABM9DBJ8</accession>
<feature type="domain" description="DUF5615" evidence="1">
    <location>
        <begin position="7"/>
        <end position="113"/>
    </location>
</feature>
<evidence type="ECO:0000313" key="3">
    <source>
        <dbReference type="Proteomes" id="UP001295463"/>
    </source>
</evidence>
<proteinExistence type="predicted"/>
<keyword evidence="3" id="KW-1185">Reference proteome</keyword>
<evidence type="ECO:0000313" key="2">
    <source>
        <dbReference type="EMBL" id="CAH2031767.1"/>
    </source>
</evidence>
<gene>
    <name evidence="2" type="ORF">GEAMG1_1932</name>
</gene>
<dbReference type="RefSeq" id="WP_305732564.1">
    <property type="nucleotide sequence ID" value="NZ_OW150024.1"/>
</dbReference>
<dbReference type="Proteomes" id="UP001295463">
    <property type="component" value="Chromosome"/>
</dbReference>
<reference evidence="2 3" key="1">
    <citation type="submission" date="2022-03" db="EMBL/GenBank/DDBJ databases">
        <authorList>
            <person name="Koch H."/>
        </authorList>
    </citation>
    <scope>NUCLEOTIDE SEQUENCE [LARGE SCALE GENOMIC DNA]</scope>
    <source>
        <strain evidence="2 3">G1</strain>
    </source>
</reference>
<dbReference type="EMBL" id="OW150024">
    <property type="protein sequence ID" value="CAH2031767.1"/>
    <property type="molecule type" value="Genomic_DNA"/>
</dbReference>